<dbReference type="EMBL" id="MLFU01000110">
    <property type="protein sequence ID" value="KAK1481522.1"/>
    <property type="molecule type" value="Genomic_DNA"/>
</dbReference>
<dbReference type="RefSeq" id="XP_060375418.1">
    <property type="nucleotide sequence ID" value="XM_060529991.1"/>
</dbReference>
<reference evidence="1 2" key="1">
    <citation type="submission" date="2016-10" db="EMBL/GenBank/DDBJ databases">
        <title>The genome sequence of Colletotrichum fioriniae PJ7.</title>
        <authorList>
            <person name="Baroncelli R."/>
        </authorList>
    </citation>
    <scope>NUCLEOTIDE SEQUENCE [LARGE SCALE GENOMIC DNA]</scope>
    <source>
        <strain evidence="1 2">Tom-12</strain>
    </source>
</reference>
<sequence length="214" mass="23589">MSWTRGLFLGWNPYLPTGQKQTPVLAGDPSAPPRRVKRQGWNCVAAGSLPSRTSQACSVSFCSPVRQYIRPGSRALRCVVLYLHPPSSQRPSFSALGPWPPRPPPLSMFPRGSKRHSAHNSRAAGMRCGRRLADVPPLGSLLLGSRDLNYGLARAKERLVPEPFLSLNLIRAPWRPMSDFHPLTERTPLSLLGLGHVFLLVCSPTLAESQRLTN</sequence>
<gene>
    <name evidence="1" type="ORF">CTAM01_13990</name>
</gene>
<keyword evidence="2" id="KW-1185">Reference proteome</keyword>
<evidence type="ECO:0000313" key="1">
    <source>
        <dbReference type="EMBL" id="KAK1481522.1"/>
    </source>
</evidence>
<proteinExistence type="predicted"/>
<dbReference type="GeneID" id="85414229"/>
<accession>A0ABQ9QQI3</accession>
<comment type="caution">
    <text evidence="1">The sequence shown here is derived from an EMBL/GenBank/DDBJ whole genome shotgun (WGS) entry which is preliminary data.</text>
</comment>
<organism evidence="1 2">
    <name type="scientific">Colletotrichum tamarilloi</name>
    <dbReference type="NCBI Taxonomy" id="1209934"/>
    <lineage>
        <taxon>Eukaryota</taxon>
        <taxon>Fungi</taxon>
        <taxon>Dikarya</taxon>
        <taxon>Ascomycota</taxon>
        <taxon>Pezizomycotina</taxon>
        <taxon>Sordariomycetes</taxon>
        <taxon>Hypocreomycetidae</taxon>
        <taxon>Glomerellales</taxon>
        <taxon>Glomerellaceae</taxon>
        <taxon>Colletotrichum</taxon>
        <taxon>Colletotrichum acutatum species complex</taxon>
    </lineage>
</organism>
<evidence type="ECO:0000313" key="2">
    <source>
        <dbReference type="Proteomes" id="UP001227543"/>
    </source>
</evidence>
<dbReference type="Proteomes" id="UP001227543">
    <property type="component" value="Unassembled WGS sequence"/>
</dbReference>
<name>A0ABQ9QQI3_9PEZI</name>
<protein>
    <submittedName>
        <fullName evidence="1">Uncharacterized protein</fullName>
    </submittedName>
</protein>